<protein>
    <submittedName>
        <fullName evidence="2">Uncharacterized protein LOC142170281</fullName>
    </submittedName>
</protein>
<dbReference type="RefSeq" id="XP_075088257.1">
    <property type="nucleotide sequence ID" value="XM_075232156.1"/>
</dbReference>
<reference evidence="1" key="1">
    <citation type="journal article" date="2014" name="Nat. Commun.">
        <title>The tobacco genome sequence and its comparison with those of tomato and potato.</title>
        <authorList>
            <person name="Sierro N."/>
            <person name="Battey J.N."/>
            <person name="Ouadi S."/>
            <person name="Bakaher N."/>
            <person name="Bovet L."/>
            <person name="Willig A."/>
            <person name="Goepfert S."/>
            <person name="Peitsch M.C."/>
            <person name="Ivanov N.V."/>
        </authorList>
    </citation>
    <scope>NUCLEOTIDE SEQUENCE [LARGE SCALE GENOMIC DNA]</scope>
</reference>
<proteinExistence type="predicted"/>
<reference evidence="2" key="2">
    <citation type="submission" date="2025-08" db="UniProtKB">
        <authorList>
            <consortium name="RefSeq"/>
        </authorList>
    </citation>
    <scope>IDENTIFICATION</scope>
    <source>
        <tissue evidence="2">Leaf</tissue>
    </source>
</reference>
<evidence type="ECO:0000313" key="2">
    <source>
        <dbReference type="RefSeq" id="XP_075088257.1"/>
    </source>
</evidence>
<sequence>MSDIDSSMEETVSIDHNHPLYVGPSNTPSLVVVLVKLVGSENYGLWSRSMRIALLRKKKLGFVTGTYKRDAYEGELLQQWETCNAIVLSWIMNNVAPELLGGVVYASDAHLMWDDLREKFNKVNRVRIFQLHREVTTLAQGTSSVSIYFSKLKELWHEYDILVPFPNWIEKSKDHAEQLHQQRVIQFLSGLNDSYDQERRQILMKANAPSLNQTYTMIIQDEI</sequence>
<accession>A0AC58STF3</accession>
<dbReference type="Proteomes" id="UP000790787">
    <property type="component" value="Chromosome 16"/>
</dbReference>
<gene>
    <name evidence="2" type="primary">LOC142170281</name>
</gene>
<keyword evidence="1" id="KW-1185">Reference proteome</keyword>
<name>A0AC58STF3_TOBAC</name>
<evidence type="ECO:0000313" key="1">
    <source>
        <dbReference type="Proteomes" id="UP000790787"/>
    </source>
</evidence>
<organism evidence="1 2">
    <name type="scientific">Nicotiana tabacum</name>
    <name type="common">Common tobacco</name>
    <dbReference type="NCBI Taxonomy" id="4097"/>
    <lineage>
        <taxon>Eukaryota</taxon>
        <taxon>Viridiplantae</taxon>
        <taxon>Streptophyta</taxon>
        <taxon>Embryophyta</taxon>
        <taxon>Tracheophyta</taxon>
        <taxon>Spermatophyta</taxon>
        <taxon>Magnoliopsida</taxon>
        <taxon>eudicotyledons</taxon>
        <taxon>Gunneridae</taxon>
        <taxon>Pentapetalae</taxon>
        <taxon>asterids</taxon>
        <taxon>lamiids</taxon>
        <taxon>Solanales</taxon>
        <taxon>Solanaceae</taxon>
        <taxon>Nicotianoideae</taxon>
        <taxon>Nicotianeae</taxon>
        <taxon>Nicotiana</taxon>
    </lineage>
</organism>